<protein>
    <submittedName>
        <fullName evidence="1">Uncharacterized protein</fullName>
    </submittedName>
</protein>
<evidence type="ECO:0000313" key="1">
    <source>
        <dbReference type="EMBL" id="TNN62306.1"/>
    </source>
</evidence>
<keyword evidence="2" id="KW-1185">Reference proteome</keyword>
<proteinExistence type="predicted"/>
<comment type="caution">
    <text evidence="1">The sequence shown here is derived from an EMBL/GenBank/DDBJ whole genome shotgun (WGS) entry which is preliminary data.</text>
</comment>
<name>A0A4Z2H953_9TELE</name>
<dbReference type="Proteomes" id="UP000314294">
    <property type="component" value="Unassembled WGS sequence"/>
</dbReference>
<evidence type="ECO:0000313" key="2">
    <source>
        <dbReference type="Proteomes" id="UP000314294"/>
    </source>
</evidence>
<reference evidence="1 2" key="1">
    <citation type="submission" date="2019-03" db="EMBL/GenBank/DDBJ databases">
        <title>First draft genome of Liparis tanakae, snailfish: a comprehensive survey of snailfish specific genes.</title>
        <authorList>
            <person name="Kim W."/>
            <person name="Song I."/>
            <person name="Jeong J.-H."/>
            <person name="Kim D."/>
            <person name="Kim S."/>
            <person name="Ryu S."/>
            <person name="Song J.Y."/>
            <person name="Lee S.K."/>
        </authorList>
    </citation>
    <scope>NUCLEOTIDE SEQUENCE [LARGE SCALE GENOMIC DNA]</scope>
    <source>
        <tissue evidence="1">Muscle</tissue>
    </source>
</reference>
<organism evidence="1 2">
    <name type="scientific">Liparis tanakae</name>
    <name type="common">Tanaka's snailfish</name>
    <dbReference type="NCBI Taxonomy" id="230148"/>
    <lineage>
        <taxon>Eukaryota</taxon>
        <taxon>Metazoa</taxon>
        <taxon>Chordata</taxon>
        <taxon>Craniata</taxon>
        <taxon>Vertebrata</taxon>
        <taxon>Euteleostomi</taxon>
        <taxon>Actinopterygii</taxon>
        <taxon>Neopterygii</taxon>
        <taxon>Teleostei</taxon>
        <taxon>Neoteleostei</taxon>
        <taxon>Acanthomorphata</taxon>
        <taxon>Eupercaria</taxon>
        <taxon>Perciformes</taxon>
        <taxon>Cottioidei</taxon>
        <taxon>Cottales</taxon>
        <taxon>Liparidae</taxon>
        <taxon>Liparis</taxon>
    </lineage>
</organism>
<gene>
    <name evidence="1" type="ORF">EYF80_027490</name>
</gene>
<dbReference type="EMBL" id="SRLO01000297">
    <property type="protein sequence ID" value="TNN62306.1"/>
    <property type="molecule type" value="Genomic_DNA"/>
</dbReference>
<dbReference type="AlphaFoldDB" id="A0A4Z2H953"/>
<sequence>MVTLGGIKHLGPKGIGHLRVKVHKLWIEQHLRLLLLLLLLLLLQQLLQLLQHILGSAQLIVVQPCHRDQLHLARSKLGTLWVSSSISLRQHSKQCDRPTIGSLSQLPLWTHIGYACLACEKRPTLLESSDWNQLLQGSLTSLVSNWLDKK</sequence>
<accession>A0A4Z2H953</accession>